<dbReference type="OrthoDB" id="9768696at2"/>
<keyword evidence="6" id="KW-1185">Reference proteome</keyword>
<dbReference type="AlphaFoldDB" id="A0A2U2DRJ8"/>
<organism evidence="5 6">
    <name type="scientific">Metarhizobium album</name>
    <dbReference type="NCBI Taxonomy" id="2182425"/>
    <lineage>
        <taxon>Bacteria</taxon>
        <taxon>Pseudomonadati</taxon>
        <taxon>Pseudomonadota</taxon>
        <taxon>Alphaproteobacteria</taxon>
        <taxon>Hyphomicrobiales</taxon>
        <taxon>Rhizobiaceae</taxon>
        <taxon>Metarhizobium</taxon>
    </lineage>
</organism>
<sequence>MIEILSTGAANSVQDLGRFGYLDAGVGRSGAMDGLALEIGNRMLGNVPEAAGIEVTLFPFRLRFDSATAFAVTGADCLVRLNDRPLPPWWAMRAEAGDVLQLGLPKSGARAMICIGGGIDVPPVLGSRATDLKSGWGGFEGRGLKRGDRLALGPSAASGLADLPAGFGIDPTEIRGPAAETGQAGETTVRVLPSAEFADFTDAARDALFASAWQLTNDANRQGFRLQGPHLALSKKLELFSHGIMPGTVQVPPSGQPIIQLAEANTCGGYPKIANIVEADLWRLAQVPVGRAIRFVEIDRPAAIAALRRQRAMIDDIAALAALARKDVKHPEKSGTAE</sequence>
<keyword evidence="1" id="KW-0547">Nucleotide-binding</keyword>
<evidence type="ECO:0000313" key="5">
    <source>
        <dbReference type="EMBL" id="PWE55940.1"/>
    </source>
</evidence>
<feature type="domain" description="Carboxyltransferase" evidence="4">
    <location>
        <begin position="23"/>
        <end position="312"/>
    </location>
</feature>
<evidence type="ECO:0000256" key="2">
    <source>
        <dbReference type="ARBA" id="ARBA00022801"/>
    </source>
</evidence>
<evidence type="ECO:0000259" key="4">
    <source>
        <dbReference type="SMART" id="SM00797"/>
    </source>
</evidence>
<keyword evidence="3" id="KW-0067">ATP-binding</keyword>
<dbReference type="Pfam" id="PF02626">
    <property type="entry name" value="CT_A_B"/>
    <property type="match status" value="1"/>
</dbReference>
<dbReference type="InterPro" id="IPR029000">
    <property type="entry name" value="Cyclophilin-like_dom_sf"/>
</dbReference>
<dbReference type="NCBIfam" id="TIGR00724">
    <property type="entry name" value="urea_amlyse_rel"/>
    <property type="match status" value="1"/>
</dbReference>
<evidence type="ECO:0000313" key="6">
    <source>
        <dbReference type="Proteomes" id="UP000245252"/>
    </source>
</evidence>
<accession>A0A2U2DRJ8</accession>
<keyword evidence="2 5" id="KW-0378">Hydrolase</keyword>
<reference evidence="5 6" key="1">
    <citation type="submission" date="2018-05" db="EMBL/GenBank/DDBJ databases">
        <title>The draft genome of strain NS-104.</title>
        <authorList>
            <person name="Hang P."/>
            <person name="Jiang J."/>
        </authorList>
    </citation>
    <scope>NUCLEOTIDE SEQUENCE [LARGE SCALE GENOMIC DNA]</scope>
    <source>
        <strain evidence="5 6">NS-104</strain>
    </source>
</reference>
<name>A0A2U2DRJ8_9HYPH</name>
<dbReference type="GO" id="GO:0016787">
    <property type="term" value="F:hydrolase activity"/>
    <property type="evidence" value="ECO:0007669"/>
    <property type="project" value="UniProtKB-KW"/>
</dbReference>
<proteinExistence type="predicted"/>
<evidence type="ECO:0000256" key="3">
    <source>
        <dbReference type="ARBA" id="ARBA00022840"/>
    </source>
</evidence>
<evidence type="ECO:0000256" key="1">
    <source>
        <dbReference type="ARBA" id="ARBA00022741"/>
    </source>
</evidence>
<dbReference type="SUPFAM" id="SSF50891">
    <property type="entry name" value="Cyclophilin-like"/>
    <property type="match status" value="1"/>
</dbReference>
<protein>
    <submittedName>
        <fullName evidence="5">Allophanate hydrolase</fullName>
    </submittedName>
</protein>
<dbReference type="InterPro" id="IPR003778">
    <property type="entry name" value="CT_A_B"/>
</dbReference>
<dbReference type="GO" id="GO:0005524">
    <property type="term" value="F:ATP binding"/>
    <property type="evidence" value="ECO:0007669"/>
    <property type="project" value="UniProtKB-KW"/>
</dbReference>
<dbReference type="RefSeq" id="WP_109458258.1">
    <property type="nucleotide sequence ID" value="NZ_QFBC01000004.1"/>
</dbReference>
<gene>
    <name evidence="5" type="ORF">DEM27_10830</name>
</gene>
<dbReference type="SMART" id="SM00797">
    <property type="entry name" value="AHS2"/>
    <property type="match status" value="1"/>
</dbReference>
<dbReference type="PANTHER" id="PTHR43309">
    <property type="entry name" value="5-OXOPROLINASE SUBUNIT C"/>
    <property type="match status" value="1"/>
</dbReference>
<dbReference type="PANTHER" id="PTHR43309:SF3">
    <property type="entry name" value="5-OXOPROLINASE SUBUNIT C"/>
    <property type="match status" value="1"/>
</dbReference>
<dbReference type="Proteomes" id="UP000245252">
    <property type="component" value="Unassembled WGS sequence"/>
</dbReference>
<dbReference type="Gene3D" id="2.40.100.10">
    <property type="entry name" value="Cyclophilin-like"/>
    <property type="match status" value="1"/>
</dbReference>
<comment type="caution">
    <text evidence="5">The sequence shown here is derived from an EMBL/GenBank/DDBJ whole genome shotgun (WGS) entry which is preliminary data.</text>
</comment>
<dbReference type="EMBL" id="QFBC01000004">
    <property type="protein sequence ID" value="PWE55940.1"/>
    <property type="molecule type" value="Genomic_DNA"/>
</dbReference>
<dbReference type="InterPro" id="IPR052708">
    <property type="entry name" value="PxpC"/>
</dbReference>